<dbReference type="RefSeq" id="WP_132013869.1">
    <property type="nucleotide sequence ID" value="NZ_SLUN01000008.1"/>
</dbReference>
<feature type="transmembrane region" description="Helical" evidence="1">
    <location>
        <begin position="145"/>
        <end position="168"/>
    </location>
</feature>
<evidence type="ECO:0000313" key="2">
    <source>
        <dbReference type="EMBL" id="TCL70896.1"/>
    </source>
</evidence>
<feature type="transmembrane region" description="Helical" evidence="1">
    <location>
        <begin position="196"/>
        <end position="215"/>
    </location>
</feature>
<gene>
    <name evidence="2" type="ORF">EDC14_100841</name>
</gene>
<feature type="transmembrane region" description="Helical" evidence="1">
    <location>
        <begin position="20"/>
        <end position="51"/>
    </location>
</feature>
<dbReference type="OrthoDB" id="1671730at2"/>
<dbReference type="Proteomes" id="UP000295008">
    <property type="component" value="Unassembled WGS sequence"/>
</dbReference>
<dbReference type="AlphaFoldDB" id="A0A4R1RWC9"/>
<feature type="transmembrane region" description="Helical" evidence="1">
    <location>
        <begin position="72"/>
        <end position="93"/>
    </location>
</feature>
<evidence type="ECO:0008006" key="4">
    <source>
        <dbReference type="Google" id="ProtNLM"/>
    </source>
</evidence>
<organism evidence="2 3">
    <name type="scientific">Hydrogenispora ethanolica</name>
    <dbReference type="NCBI Taxonomy" id="1082276"/>
    <lineage>
        <taxon>Bacteria</taxon>
        <taxon>Bacillati</taxon>
        <taxon>Bacillota</taxon>
        <taxon>Hydrogenispora</taxon>
    </lineage>
</organism>
<dbReference type="SUPFAM" id="SSF63737">
    <property type="entry name" value="Leukotriene A4 hydrolase N-terminal domain"/>
    <property type="match status" value="1"/>
</dbReference>
<feature type="transmembrane region" description="Helical" evidence="1">
    <location>
        <begin position="236"/>
        <end position="255"/>
    </location>
</feature>
<feature type="transmembrane region" description="Helical" evidence="1">
    <location>
        <begin position="113"/>
        <end position="133"/>
    </location>
</feature>
<reference evidence="2 3" key="1">
    <citation type="submission" date="2019-03" db="EMBL/GenBank/DDBJ databases">
        <title>Genomic Encyclopedia of Type Strains, Phase IV (KMG-IV): sequencing the most valuable type-strain genomes for metagenomic binning, comparative biology and taxonomic classification.</title>
        <authorList>
            <person name="Goeker M."/>
        </authorList>
    </citation>
    <scope>NUCLEOTIDE SEQUENCE [LARGE SCALE GENOMIC DNA]</scope>
    <source>
        <strain evidence="2 3">LX-B</strain>
    </source>
</reference>
<sequence length="775" mass="86416">MNSLGQLISHEIGLSLRSKTFWLLGILAVAAIFIPALTLLLLQFIVIAAVTRDQRTGFAGILASLPYHTAQLSLARALATLCLLLALWPLMVLTVGFMPGLEPAAWLLNARDLAALSFHYLILCLIAVGFVFFSSSYTRRPGRLYLIHGIGWLLGILFDSNAAAFPYWNKLYVLGSRAVRLMAPATALGFFPEPDIFPALIIYQVALGLLLWLLGTIGRMAKRGERWTRARRLPGMILLTVLIGSVAGVAVWQGLERRESAFRLGGRETDRLQRVMAQPETNAAPLWESCDLRIKLHSAEHRLEGRAELSLRLEKPADRVFFTLRNYLAVESVALADGGERLQWRRDGSVLAVRLPERYRQGGRFTFVIVYSGVVWEWGTGVWARPSGPLNFVTSSFSLLRSGQAWYPVPCVQPLYIRQPYTIPGRPTVRTAIWAGRAVHPAVAFRLTVDSDTDNMVLSNLERTGVETLTGAYKKRYRFGSLRGRDVFLLAGPYCYQKKAIPDGSGFMEIYAFPQHRARITAVLNSLAKPYRFYRDLLQPAAAGSGKNYTLLEMPALAFLASSEELGRDLTLTDTVLLSEDIFQTGKWRLAATAVMQENKRSIAVLQRWLQEDITAGGSWHNGNISEGLMLYLFMLHAAENGGRAFYDSTKANLRAGKGPDGGEFVLPWLAGGPVVRDVFLTLDEMRTADPGATVLKQVTRRLYEAYLRQGSITPADFAGTVRAVLAGSEWPRSKTDLIRRYLQNIARNDRPGNRDLKHGLKVSIFTFRPEEWLP</sequence>
<proteinExistence type="predicted"/>
<protein>
    <recommendedName>
        <fullName evidence="4">ABC-type transport system involved in multi-copper enzyme maturation permease subunit</fullName>
    </recommendedName>
</protein>
<keyword evidence="1" id="KW-0472">Membrane</keyword>
<keyword evidence="1" id="KW-0812">Transmembrane</keyword>
<name>A0A4R1RWC9_HYDET</name>
<dbReference type="InterPro" id="IPR042097">
    <property type="entry name" value="Aminopeptidase_N-like_N_sf"/>
</dbReference>
<dbReference type="EMBL" id="SLUN01000008">
    <property type="protein sequence ID" value="TCL70896.1"/>
    <property type="molecule type" value="Genomic_DNA"/>
</dbReference>
<evidence type="ECO:0000313" key="3">
    <source>
        <dbReference type="Proteomes" id="UP000295008"/>
    </source>
</evidence>
<accession>A0A4R1RWC9</accession>
<evidence type="ECO:0000256" key="1">
    <source>
        <dbReference type="SAM" id="Phobius"/>
    </source>
</evidence>
<keyword evidence="3" id="KW-1185">Reference proteome</keyword>
<dbReference type="Gene3D" id="2.60.40.1730">
    <property type="entry name" value="tricorn interacting facor f3 domain"/>
    <property type="match status" value="1"/>
</dbReference>
<keyword evidence="1" id="KW-1133">Transmembrane helix</keyword>
<comment type="caution">
    <text evidence="2">The sequence shown here is derived from an EMBL/GenBank/DDBJ whole genome shotgun (WGS) entry which is preliminary data.</text>
</comment>